<evidence type="ECO:0000313" key="7">
    <source>
        <dbReference type="Proteomes" id="UP000322899"/>
    </source>
</evidence>
<keyword evidence="8" id="KW-1185">Reference proteome</keyword>
<evidence type="ECO:0000313" key="5">
    <source>
        <dbReference type="EMBL" id="KAA0163738.1"/>
    </source>
</evidence>
<evidence type="ECO:0000313" key="6">
    <source>
        <dbReference type="EMBL" id="KAA0172583.1"/>
    </source>
</evidence>
<evidence type="ECO:0000313" key="4">
    <source>
        <dbReference type="EMBL" id="KAA0158805.1"/>
    </source>
</evidence>
<name>A0A5A8CQ71_CAFRO</name>
<dbReference type="Proteomes" id="UP000323011">
    <property type="component" value="Unassembled WGS sequence"/>
</dbReference>
<dbReference type="Proteomes" id="UP000322899">
    <property type="component" value="Unassembled WGS sequence"/>
</dbReference>
<gene>
    <name evidence="1" type="ORF">CROE0942_LOCUS8948</name>
    <name evidence="6" type="ORF">FNF27_05937</name>
    <name evidence="5" type="ORF">FNF28_04128</name>
    <name evidence="3" type="ORF">FNF29_02197</name>
    <name evidence="2" type="ORF">FNF29_08331</name>
    <name evidence="4" type="ORF">FNF31_05216</name>
</gene>
<evidence type="ECO:0000313" key="2">
    <source>
        <dbReference type="EMBL" id="KAA0145953.1"/>
    </source>
</evidence>
<organism evidence="3 8">
    <name type="scientific">Cafeteria roenbergensis</name>
    <name type="common">Marine flagellate</name>
    <dbReference type="NCBI Taxonomy" id="33653"/>
    <lineage>
        <taxon>Eukaryota</taxon>
        <taxon>Sar</taxon>
        <taxon>Stramenopiles</taxon>
        <taxon>Bigyra</taxon>
        <taxon>Opalozoa</taxon>
        <taxon>Bicosoecida</taxon>
        <taxon>Cafeteriaceae</taxon>
        <taxon>Cafeteria</taxon>
    </lineage>
</organism>
<dbReference type="EMBL" id="VLTL01000063">
    <property type="protein sequence ID" value="KAA0163738.1"/>
    <property type="molecule type" value="Genomic_DNA"/>
</dbReference>
<reference evidence="7 8" key="1">
    <citation type="submission" date="2019-07" db="EMBL/GenBank/DDBJ databases">
        <title>Genomes of Cafeteria roenbergensis.</title>
        <authorList>
            <person name="Fischer M.G."/>
            <person name="Hackl T."/>
            <person name="Roman M."/>
        </authorList>
    </citation>
    <scope>NUCLEOTIDE SEQUENCE [LARGE SCALE GENOMIC DNA]</scope>
    <source>
        <strain evidence="3 8">BVI</strain>
        <strain evidence="4 10">Cflag</strain>
        <strain evidence="6 7">E4-10P</strain>
        <strain evidence="5 9">RCC970-E3</strain>
    </source>
</reference>
<evidence type="ECO:0000313" key="8">
    <source>
        <dbReference type="Proteomes" id="UP000323011"/>
    </source>
</evidence>
<evidence type="ECO:0000313" key="10">
    <source>
        <dbReference type="Proteomes" id="UP000325113"/>
    </source>
</evidence>
<dbReference type="EMBL" id="VLTM01000062">
    <property type="protein sequence ID" value="KAA0158805.1"/>
    <property type="molecule type" value="Genomic_DNA"/>
</dbReference>
<evidence type="ECO:0000313" key="3">
    <source>
        <dbReference type="EMBL" id="KAA0154667.1"/>
    </source>
</evidence>
<sequence>MAAARNAIEATKAAGPEDAFVVQTVSDGASWRSGPRSSVVPTAAATPADQAHFTTLTRFLDTEPYKSIMEGLAQSRHLCSQERLAVSLCQAEKPSHLKASFCSEKLFDHKRCMMKLARFTQRECTSELKGLASCMRQQGGSGSDPRAVSACADRFLAFDMCTEEF</sequence>
<dbReference type="EMBL" id="VLTN01000010">
    <property type="protein sequence ID" value="KAA0154667.1"/>
    <property type="molecule type" value="Genomic_DNA"/>
</dbReference>
<dbReference type="EMBL" id="VLTN01000110">
    <property type="protein sequence ID" value="KAA0145953.1"/>
    <property type="molecule type" value="Genomic_DNA"/>
</dbReference>
<proteinExistence type="predicted"/>
<dbReference type="Proteomes" id="UP000325113">
    <property type="component" value="Unassembled WGS sequence"/>
</dbReference>
<accession>A0A5A8CQ71</accession>
<evidence type="ECO:0000313" key="9">
    <source>
        <dbReference type="Proteomes" id="UP000324907"/>
    </source>
</evidence>
<dbReference type="AlphaFoldDB" id="A0A5A8CQ71"/>
<dbReference type="EMBL" id="HBET01013134">
    <property type="protein sequence ID" value="CAD8564570.1"/>
    <property type="molecule type" value="Transcribed_RNA"/>
</dbReference>
<dbReference type="EMBL" id="VLTO01000046">
    <property type="protein sequence ID" value="KAA0172583.1"/>
    <property type="molecule type" value="Genomic_DNA"/>
</dbReference>
<protein>
    <submittedName>
        <fullName evidence="3">Uncharacterized protein</fullName>
    </submittedName>
</protein>
<evidence type="ECO:0000313" key="1">
    <source>
        <dbReference type="EMBL" id="CAD8564570.1"/>
    </source>
</evidence>
<dbReference type="Proteomes" id="UP000324907">
    <property type="component" value="Unassembled WGS sequence"/>
</dbReference>
<reference evidence="1" key="2">
    <citation type="submission" date="2021-01" db="EMBL/GenBank/DDBJ databases">
        <authorList>
            <person name="Corre E."/>
            <person name="Pelletier E."/>
            <person name="Niang G."/>
            <person name="Scheremetjew M."/>
            <person name="Finn R."/>
            <person name="Kale V."/>
            <person name="Holt S."/>
            <person name="Cochrane G."/>
            <person name="Meng A."/>
            <person name="Brown T."/>
            <person name="Cohen L."/>
        </authorList>
    </citation>
    <scope>NUCLEOTIDE SEQUENCE</scope>
    <source>
        <strain evidence="1">E4-10</strain>
    </source>
</reference>